<dbReference type="Proteomes" id="UP000238365">
    <property type="component" value="Chromosome"/>
</dbReference>
<organism evidence="1 2">
    <name type="scientific">Mixta gaviniae</name>
    <dbReference type="NCBI Taxonomy" id="665914"/>
    <lineage>
        <taxon>Bacteria</taxon>
        <taxon>Pseudomonadati</taxon>
        <taxon>Pseudomonadota</taxon>
        <taxon>Gammaproteobacteria</taxon>
        <taxon>Enterobacterales</taxon>
        <taxon>Erwiniaceae</taxon>
        <taxon>Mixta</taxon>
    </lineage>
</organism>
<evidence type="ECO:0000313" key="1">
    <source>
        <dbReference type="EMBL" id="AUX94163.1"/>
    </source>
</evidence>
<gene>
    <name evidence="1" type="ORF">C2E15_14465</name>
</gene>
<proteinExistence type="predicted"/>
<accession>A0A1X1DW97</accession>
<protein>
    <submittedName>
        <fullName evidence="1">Uncharacterized protein</fullName>
    </submittedName>
</protein>
<keyword evidence="2" id="KW-1185">Reference proteome</keyword>
<dbReference type="EMBL" id="CP026377">
    <property type="protein sequence ID" value="AUX94163.1"/>
    <property type="molecule type" value="Genomic_DNA"/>
</dbReference>
<dbReference type="KEGG" id="pgz:C2E15_14465"/>
<sequence length="68" mass="7928">MTFSDAKRQKKASQAQCASGGFFYAPFPARRRLFYSSWLLGCSEKQQPLRYGDVVRSKRRTVFVLFKK</sequence>
<name>A0A1X1DW97_9GAMM</name>
<dbReference type="AlphaFoldDB" id="A0A1X1DW97"/>
<reference evidence="1 2" key="1">
    <citation type="submission" date="2018-01" db="EMBL/GenBank/DDBJ databases">
        <title>Complete and assembled Genome of Pantoea gaviniae DSM22758T.</title>
        <authorList>
            <person name="Stevens M.J.A."/>
            <person name="Zurfluh K."/>
            <person name="Stephan R."/>
        </authorList>
    </citation>
    <scope>NUCLEOTIDE SEQUENCE [LARGE SCALE GENOMIC DNA]</scope>
    <source>
        <strain evidence="1 2">DSM 22758</strain>
    </source>
</reference>
<evidence type="ECO:0000313" key="2">
    <source>
        <dbReference type="Proteomes" id="UP000238365"/>
    </source>
</evidence>